<evidence type="ECO:0000313" key="1">
    <source>
        <dbReference type="EMBL" id="JAH71792.1"/>
    </source>
</evidence>
<name>A0A0E9V183_ANGAN</name>
<sequence>MIHFERRVINYESVTLCIRLIM</sequence>
<proteinExistence type="predicted"/>
<dbReference type="EMBL" id="GBXM01036785">
    <property type="protein sequence ID" value="JAH71792.1"/>
    <property type="molecule type" value="Transcribed_RNA"/>
</dbReference>
<reference evidence="1" key="1">
    <citation type="submission" date="2014-11" db="EMBL/GenBank/DDBJ databases">
        <authorList>
            <person name="Amaro Gonzalez C."/>
        </authorList>
    </citation>
    <scope>NUCLEOTIDE SEQUENCE</scope>
</reference>
<dbReference type="AlphaFoldDB" id="A0A0E9V183"/>
<reference evidence="1" key="2">
    <citation type="journal article" date="2015" name="Fish Shellfish Immunol.">
        <title>Early steps in the European eel (Anguilla anguilla)-Vibrio vulnificus interaction in the gills: Role of the RtxA13 toxin.</title>
        <authorList>
            <person name="Callol A."/>
            <person name="Pajuelo D."/>
            <person name="Ebbesson L."/>
            <person name="Teles M."/>
            <person name="MacKenzie S."/>
            <person name="Amaro C."/>
        </authorList>
    </citation>
    <scope>NUCLEOTIDE SEQUENCE</scope>
</reference>
<protein>
    <submittedName>
        <fullName evidence="1">Uncharacterized protein</fullName>
    </submittedName>
</protein>
<organism evidence="1">
    <name type="scientific">Anguilla anguilla</name>
    <name type="common">European freshwater eel</name>
    <name type="synonym">Muraena anguilla</name>
    <dbReference type="NCBI Taxonomy" id="7936"/>
    <lineage>
        <taxon>Eukaryota</taxon>
        <taxon>Metazoa</taxon>
        <taxon>Chordata</taxon>
        <taxon>Craniata</taxon>
        <taxon>Vertebrata</taxon>
        <taxon>Euteleostomi</taxon>
        <taxon>Actinopterygii</taxon>
        <taxon>Neopterygii</taxon>
        <taxon>Teleostei</taxon>
        <taxon>Anguilliformes</taxon>
        <taxon>Anguillidae</taxon>
        <taxon>Anguilla</taxon>
    </lineage>
</organism>
<accession>A0A0E9V183</accession>